<comment type="caution">
    <text evidence="3">The sequence shown here is derived from an EMBL/GenBank/DDBJ whole genome shotgun (WGS) entry which is preliminary data.</text>
</comment>
<feature type="chain" id="PRO_5009447046" evidence="2">
    <location>
        <begin position="18"/>
        <end position="100"/>
    </location>
</feature>
<reference evidence="4" key="1">
    <citation type="submission" date="2016-03" db="EMBL/GenBank/DDBJ databases">
        <authorList>
            <person name="Ploux O."/>
        </authorList>
    </citation>
    <scope>NUCLEOTIDE SEQUENCE [LARGE SCALE GENOMIC DNA]</scope>
    <source>
        <strain evidence="4">UK7</strain>
    </source>
</reference>
<keyword evidence="2" id="KW-0732">Signal</keyword>
<proteinExistence type="predicted"/>
<dbReference type="Proteomes" id="UP000178129">
    <property type="component" value="Unassembled WGS sequence"/>
</dbReference>
<feature type="signal peptide" evidence="2">
    <location>
        <begin position="1"/>
        <end position="17"/>
    </location>
</feature>
<dbReference type="AlphaFoldDB" id="A0A1E1LHD2"/>
<keyword evidence="1" id="KW-1133">Transmembrane helix</keyword>
<keyword evidence="1" id="KW-0472">Membrane</keyword>
<dbReference type="InParanoid" id="A0A1E1LHD2"/>
<keyword evidence="1" id="KW-0812">Transmembrane</keyword>
<protein>
    <submittedName>
        <fullName evidence="3">Uncharacterized protein</fullName>
    </submittedName>
</protein>
<evidence type="ECO:0000313" key="4">
    <source>
        <dbReference type="Proteomes" id="UP000178129"/>
    </source>
</evidence>
<name>A0A1E1LHD2_9HELO</name>
<dbReference type="EMBL" id="FJUW01000052">
    <property type="protein sequence ID" value="CZT09917.1"/>
    <property type="molecule type" value="Genomic_DNA"/>
</dbReference>
<evidence type="ECO:0000313" key="3">
    <source>
        <dbReference type="EMBL" id="CZT09917.1"/>
    </source>
</evidence>
<evidence type="ECO:0000256" key="2">
    <source>
        <dbReference type="SAM" id="SignalP"/>
    </source>
</evidence>
<accession>A0A1E1LHD2</accession>
<sequence length="100" mass="11043">MKISFFVLSVLVHLGAAATPRIQAPLITAVSVLSVMVATLFASAPVLEQEKTCARKFAKIVYRDKRRGGVHLTRNYIYTYAWRGDPADVDIACTRAFVQA</sequence>
<gene>
    <name evidence="3" type="ORF">RCO7_11667</name>
</gene>
<keyword evidence="4" id="KW-1185">Reference proteome</keyword>
<feature type="transmembrane region" description="Helical" evidence="1">
    <location>
        <begin position="27"/>
        <end position="47"/>
    </location>
</feature>
<evidence type="ECO:0000256" key="1">
    <source>
        <dbReference type="SAM" id="Phobius"/>
    </source>
</evidence>
<organism evidence="3 4">
    <name type="scientific">Rhynchosporium graminicola</name>
    <dbReference type="NCBI Taxonomy" id="2792576"/>
    <lineage>
        <taxon>Eukaryota</taxon>
        <taxon>Fungi</taxon>
        <taxon>Dikarya</taxon>
        <taxon>Ascomycota</taxon>
        <taxon>Pezizomycotina</taxon>
        <taxon>Leotiomycetes</taxon>
        <taxon>Helotiales</taxon>
        <taxon>Ploettnerulaceae</taxon>
        <taxon>Rhynchosporium</taxon>
    </lineage>
</organism>